<keyword evidence="1" id="KW-0472">Membrane</keyword>
<reference evidence="2 3" key="1">
    <citation type="submission" date="2019-11" db="EMBL/GenBank/DDBJ databases">
        <title>Winogradskyella ouciana sp. nov., isolated from the hadal seawater of the Mariana Trench.</title>
        <authorList>
            <person name="Liu R."/>
        </authorList>
    </citation>
    <scope>NUCLEOTIDE SEQUENCE [LARGE SCALE GENOMIC DNA]</scope>
    <source>
        <strain evidence="2 3">ZXX205</strain>
    </source>
</reference>
<accession>A0A7K1G7R4</accession>
<comment type="caution">
    <text evidence="2">The sequence shown here is derived from an EMBL/GenBank/DDBJ whole genome shotgun (WGS) entry which is preliminary data.</text>
</comment>
<sequence length="245" mass="28340">MFVNKLLKVILLLLGGVFIILQGLAYEKEGAAVSAFMLVLLTILYCRWTTNKSLFFFWFLVAFTAGQLLSYISWYGPEIKVGEVDYYYYGANVLYIISYLFLIVKIASSFKLRDIFKELSIPIMILLLLDVFCVVLVTDTTKGALTGYEYTLEFTYNAVIMALLSVALIDYMYRDDRKSMLFLIGSIFIVFSEIIQLAYYYVLEDKSLIFVYSLFLVVAFLFFYLQSQLQLSEPQPNYIDEQLEA</sequence>
<feature type="transmembrane region" description="Helical" evidence="1">
    <location>
        <begin position="31"/>
        <end position="48"/>
    </location>
</feature>
<evidence type="ECO:0000313" key="3">
    <source>
        <dbReference type="Proteomes" id="UP000447545"/>
    </source>
</evidence>
<evidence type="ECO:0000313" key="2">
    <source>
        <dbReference type="EMBL" id="MTE25332.1"/>
    </source>
</evidence>
<keyword evidence="1" id="KW-1133">Transmembrane helix</keyword>
<feature type="transmembrane region" description="Helical" evidence="1">
    <location>
        <begin position="180"/>
        <end position="202"/>
    </location>
</feature>
<evidence type="ECO:0000256" key="1">
    <source>
        <dbReference type="SAM" id="Phobius"/>
    </source>
</evidence>
<feature type="transmembrane region" description="Helical" evidence="1">
    <location>
        <begin position="119"/>
        <end position="138"/>
    </location>
</feature>
<keyword evidence="3" id="KW-1185">Reference proteome</keyword>
<name>A0A7K1G7R4_9FLAO</name>
<evidence type="ECO:0008006" key="4">
    <source>
        <dbReference type="Google" id="ProtNLM"/>
    </source>
</evidence>
<dbReference type="AlphaFoldDB" id="A0A7K1G7R4"/>
<feature type="transmembrane region" description="Helical" evidence="1">
    <location>
        <begin position="208"/>
        <end position="225"/>
    </location>
</feature>
<dbReference type="EMBL" id="WJYA01000001">
    <property type="protein sequence ID" value="MTE25332.1"/>
    <property type="molecule type" value="Genomic_DNA"/>
</dbReference>
<gene>
    <name evidence="2" type="ORF">F1003_00175</name>
</gene>
<feature type="transmembrane region" description="Helical" evidence="1">
    <location>
        <begin position="55"/>
        <end position="74"/>
    </location>
</feature>
<organism evidence="2 3">
    <name type="scientific">Winogradskyella ouciana</name>
    <dbReference type="NCBI Taxonomy" id="2608631"/>
    <lineage>
        <taxon>Bacteria</taxon>
        <taxon>Pseudomonadati</taxon>
        <taxon>Bacteroidota</taxon>
        <taxon>Flavobacteriia</taxon>
        <taxon>Flavobacteriales</taxon>
        <taxon>Flavobacteriaceae</taxon>
        <taxon>Winogradskyella</taxon>
    </lineage>
</organism>
<keyword evidence="1" id="KW-0812">Transmembrane</keyword>
<feature type="transmembrane region" description="Helical" evidence="1">
    <location>
        <begin position="7"/>
        <end position="25"/>
    </location>
</feature>
<proteinExistence type="predicted"/>
<dbReference type="Proteomes" id="UP000447545">
    <property type="component" value="Unassembled WGS sequence"/>
</dbReference>
<feature type="transmembrane region" description="Helical" evidence="1">
    <location>
        <begin position="86"/>
        <end position="107"/>
    </location>
</feature>
<protein>
    <recommendedName>
        <fullName evidence="4">YhhN-like protein</fullName>
    </recommendedName>
</protein>
<feature type="transmembrane region" description="Helical" evidence="1">
    <location>
        <begin position="154"/>
        <end position="173"/>
    </location>
</feature>
<dbReference type="RefSeq" id="WP_155087182.1">
    <property type="nucleotide sequence ID" value="NZ_WJYA01000001.1"/>
</dbReference>